<gene>
    <name evidence="1" type="ORF">CYMTET_27269</name>
</gene>
<organism evidence="1 2">
    <name type="scientific">Cymbomonas tetramitiformis</name>
    <dbReference type="NCBI Taxonomy" id="36881"/>
    <lineage>
        <taxon>Eukaryota</taxon>
        <taxon>Viridiplantae</taxon>
        <taxon>Chlorophyta</taxon>
        <taxon>Pyramimonadophyceae</taxon>
        <taxon>Pyramimonadales</taxon>
        <taxon>Pyramimonadaceae</taxon>
        <taxon>Cymbomonas</taxon>
    </lineage>
</organism>
<proteinExistence type="predicted"/>
<evidence type="ECO:0000313" key="1">
    <source>
        <dbReference type="EMBL" id="KAK3263962.1"/>
    </source>
</evidence>
<protein>
    <submittedName>
        <fullName evidence="1">Uncharacterized protein</fullName>
    </submittedName>
</protein>
<dbReference type="EMBL" id="LGRX02014908">
    <property type="protein sequence ID" value="KAK3263962.1"/>
    <property type="molecule type" value="Genomic_DNA"/>
</dbReference>
<dbReference type="Proteomes" id="UP001190700">
    <property type="component" value="Unassembled WGS sequence"/>
</dbReference>
<reference evidence="1 2" key="1">
    <citation type="journal article" date="2015" name="Genome Biol. Evol.">
        <title>Comparative Genomics of a Bacterivorous Green Alga Reveals Evolutionary Causalities and Consequences of Phago-Mixotrophic Mode of Nutrition.</title>
        <authorList>
            <person name="Burns J.A."/>
            <person name="Paasch A."/>
            <person name="Narechania A."/>
            <person name="Kim E."/>
        </authorList>
    </citation>
    <scope>NUCLEOTIDE SEQUENCE [LARGE SCALE GENOMIC DNA]</scope>
    <source>
        <strain evidence="1 2">PLY_AMNH</strain>
    </source>
</reference>
<name>A0AAE0FQ57_9CHLO</name>
<evidence type="ECO:0000313" key="2">
    <source>
        <dbReference type="Proteomes" id="UP001190700"/>
    </source>
</evidence>
<keyword evidence="2" id="KW-1185">Reference proteome</keyword>
<dbReference type="AlphaFoldDB" id="A0AAE0FQ57"/>
<sequence length="133" mass="14298">MGIEFPARGGASTLGSMERMVLKTSATSLARKVMSALACMPKSSGRSFRGSTSSASRYSKMDLAHCGIVYLPSPQRLPLFSEGRCCENRSDLSGAALAASPRYICRTCPRSPGTSRGPLQVERRPCIVVPRRV</sequence>
<comment type="caution">
    <text evidence="1">The sequence shown here is derived from an EMBL/GenBank/DDBJ whole genome shotgun (WGS) entry which is preliminary data.</text>
</comment>
<accession>A0AAE0FQ57</accession>